<sequence>MTRLSTEAARLAEEYVRLGGKRRAKLDDNIIDTRLWDDEPDEAAAFWRDKIDSLPESKRREVETNLPNMNPG</sequence>
<protein>
    <submittedName>
        <fullName evidence="1">Uncharacterized protein</fullName>
    </submittedName>
</protein>
<dbReference type="AlphaFoldDB" id="A0A0T7FYQ3"/>
<dbReference type="OrthoDB" id="8387422at2"/>
<accession>A0A0T7FYQ3</accession>
<evidence type="ECO:0000313" key="2">
    <source>
        <dbReference type="Proteomes" id="UP000046176"/>
    </source>
</evidence>
<organism evidence="1 2">
    <name type="scientific">Neorhizobium galegae bv. officinalis</name>
    <dbReference type="NCBI Taxonomy" id="323656"/>
    <lineage>
        <taxon>Bacteria</taxon>
        <taxon>Pseudomonadati</taxon>
        <taxon>Pseudomonadota</taxon>
        <taxon>Alphaproteobacteria</taxon>
        <taxon>Hyphomicrobiales</taxon>
        <taxon>Rhizobiaceae</taxon>
        <taxon>Rhizobium/Agrobacterium group</taxon>
        <taxon>Neorhizobium</taxon>
    </lineage>
</organism>
<proteinExistence type="predicted"/>
<dbReference type="Proteomes" id="UP000046176">
    <property type="component" value="Unassembled WGS sequence"/>
</dbReference>
<name>A0A0T7FYQ3_NEOGA</name>
<gene>
    <name evidence="1" type="ORF">NGAL_HAMBI1145_52500</name>
</gene>
<evidence type="ECO:0000313" key="1">
    <source>
        <dbReference type="EMBL" id="CDZ40147.1"/>
    </source>
</evidence>
<dbReference type="RefSeq" id="WP_046669188.1">
    <property type="nucleotide sequence ID" value="NZ_CCRH01000019.1"/>
</dbReference>
<reference evidence="1 2" key="1">
    <citation type="submission" date="2014-08" db="EMBL/GenBank/DDBJ databases">
        <authorList>
            <person name="Chen Y.-H."/>
        </authorList>
    </citation>
    <scope>NUCLEOTIDE SEQUENCE [LARGE SCALE GENOMIC DNA]</scope>
</reference>
<dbReference type="EMBL" id="CCRH01000019">
    <property type="protein sequence ID" value="CDZ40147.1"/>
    <property type="molecule type" value="Genomic_DNA"/>
</dbReference>